<dbReference type="EMBL" id="CP034209">
    <property type="protein sequence ID" value="QBZ63569.1"/>
    <property type="molecule type" value="Genomic_DNA"/>
</dbReference>
<dbReference type="Proteomes" id="UP000294847">
    <property type="component" value="Chromosome 6"/>
</dbReference>
<accession>A0A4P7NN55</accession>
<name>A0A4P7NN55_PYROR</name>
<evidence type="ECO:0000313" key="1">
    <source>
        <dbReference type="EMBL" id="QBZ63569.1"/>
    </source>
</evidence>
<protein>
    <submittedName>
        <fullName evidence="1">Uncharacterized protein</fullName>
    </submittedName>
</protein>
<reference evidence="1 2" key="1">
    <citation type="journal article" date="2019" name="Mol. Biol. Evol.">
        <title>Blast fungal genomes show frequent chromosomal changes, gene gains and losses, and effector gene turnover.</title>
        <authorList>
            <person name="Gomez Luciano L.B."/>
            <person name="Jason Tsai I."/>
            <person name="Chuma I."/>
            <person name="Tosa Y."/>
            <person name="Chen Y.H."/>
            <person name="Li J.Y."/>
            <person name="Li M.Y."/>
            <person name="Jade Lu M.Y."/>
            <person name="Nakayashiki H."/>
            <person name="Li W.H."/>
        </authorList>
    </citation>
    <scope>NUCLEOTIDE SEQUENCE [LARGE SCALE GENOMIC DNA]</scope>
    <source>
        <strain evidence="1">MZ5-1-6</strain>
    </source>
</reference>
<sequence>MDWDPTADGRHPHICKRLVTFEATTFFFFHLLCNPPPWFIDPSIAGLSCKISEAADALLRTNKPNAQPKTGLHLCVMVSREIAINIRVSELSALQGHATLTGSGL</sequence>
<evidence type="ECO:0000313" key="2">
    <source>
        <dbReference type="Proteomes" id="UP000294847"/>
    </source>
</evidence>
<proteinExistence type="predicted"/>
<dbReference type="AlphaFoldDB" id="A0A4P7NN55"/>
<organism evidence="1 2">
    <name type="scientific">Pyricularia oryzae</name>
    <name type="common">Rice blast fungus</name>
    <name type="synonym">Magnaporthe oryzae</name>
    <dbReference type="NCBI Taxonomy" id="318829"/>
    <lineage>
        <taxon>Eukaryota</taxon>
        <taxon>Fungi</taxon>
        <taxon>Dikarya</taxon>
        <taxon>Ascomycota</taxon>
        <taxon>Pezizomycotina</taxon>
        <taxon>Sordariomycetes</taxon>
        <taxon>Sordariomycetidae</taxon>
        <taxon>Magnaporthales</taxon>
        <taxon>Pyriculariaceae</taxon>
        <taxon>Pyricularia</taxon>
    </lineage>
</organism>
<gene>
    <name evidence="1" type="ORF">PoMZ_05252</name>
</gene>